<keyword evidence="2" id="KW-1185">Reference proteome</keyword>
<sequence length="102" mass="11036">MRVELLYFDGCPNWITLKRRLTEALAATGHGDVAITFKRVQTPEEAAVCEFAGSPTLRIDGQDPFLRSADAVGLACRVYKTPDGLAGSPTVEQLVEVLNQAS</sequence>
<evidence type="ECO:0000313" key="1">
    <source>
        <dbReference type="EMBL" id="TVS84597.1"/>
    </source>
</evidence>
<evidence type="ECO:0000313" key="2">
    <source>
        <dbReference type="Proteomes" id="UP000320513"/>
    </source>
</evidence>
<dbReference type="Proteomes" id="UP000320513">
    <property type="component" value="Unassembled WGS sequence"/>
</dbReference>
<protein>
    <submittedName>
        <fullName evidence="1">Thioredoxin family protein</fullName>
    </submittedName>
</protein>
<accession>A0A557XG32</accession>
<proteinExistence type="predicted"/>
<dbReference type="AlphaFoldDB" id="A0A557XG32"/>
<reference evidence="1 2" key="1">
    <citation type="submission" date="2019-07" db="EMBL/GenBank/DDBJ databases">
        <title>New Mycobacterium species.</title>
        <authorList>
            <person name="Tortoli E."/>
            <person name="Ghielmetti G."/>
            <person name="Friedel U."/>
            <person name="Trovato A."/>
        </authorList>
    </citation>
    <scope>NUCLEOTIDE SEQUENCE [LARGE SCALE GENOMIC DNA]</scope>
    <source>
        <strain evidence="1 2">16-83</strain>
    </source>
</reference>
<gene>
    <name evidence="1" type="ORF">FPZ47_21405</name>
</gene>
<name>A0A557XG32_9MYCO</name>
<dbReference type="EMBL" id="VMQU01000115">
    <property type="protein sequence ID" value="TVS84597.1"/>
    <property type="molecule type" value="Genomic_DNA"/>
</dbReference>
<dbReference type="OrthoDB" id="7185309at2"/>
<comment type="caution">
    <text evidence="1">The sequence shown here is derived from an EMBL/GenBank/DDBJ whole genome shotgun (WGS) entry which is preliminary data.</text>
</comment>
<dbReference type="RefSeq" id="WP_144954921.1">
    <property type="nucleotide sequence ID" value="NZ_VMQU01000115.1"/>
</dbReference>
<organism evidence="1 2">
    <name type="scientific">Mycobacterium helveticum</name>
    <dbReference type="NCBI Taxonomy" id="2592811"/>
    <lineage>
        <taxon>Bacteria</taxon>
        <taxon>Bacillati</taxon>
        <taxon>Actinomycetota</taxon>
        <taxon>Actinomycetes</taxon>
        <taxon>Mycobacteriales</taxon>
        <taxon>Mycobacteriaceae</taxon>
        <taxon>Mycobacterium</taxon>
    </lineage>
</organism>